<protein>
    <recommendedName>
        <fullName evidence="2">Sorting nexin/Vps5-like C-terminal domain-containing protein</fullName>
    </recommendedName>
</protein>
<feature type="domain" description="Sorting nexin/Vps5-like C-terminal" evidence="2">
    <location>
        <begin position="6"/>
        <end position="137"/>
    </location>
</feature>
<evidence type="ECO:0000259" key="2">
    <source>
        <dbReference type="Pfam" id="PF09325"/>
    </source>
</evidence>
<dbReference type="GO" id="GO:0032266">
    <property type="term" value="F:phosphatidylinositol-3-phosphate binding"/>
    <property type="evidence" value="ECO:0007669"/>
    <property type="project" value="TreeGrafter"/>
</dbReference>
<dbReference type="GO" id="GO:0005829">
    <property type="term" value="C:cytosol"/>
    <property type="evidence" value="ECO:0007669"/>
    <property type="project" value="GOC"/>
</dbReference>
<dbReference type="Proteomes" id="UP000267251">
    <property type="component" value="Unassembled WGS sequence"/>
</dbReference>
<dbReference type="GO" id="GO:0005768">
    <property type="term" value="C:endosome"/>
    <property type="evidence" value="ECO:0007669"/>
    <property type="project" value="TreeGrafter"/>
</dbReference>
<dbReference type="GO" id="GO:0030905">
    <property type="term" value="C:retromer, tubulation complex"/>
    <property type="evidence" value="ECO:0007669"/>
    <property type="project" value="TreeGrafter"/>
</dbReference>
<dbReference type="EMBL" id="KZ988472">
    <property type="protein sequence ID" value="RKP12117.1"/>
    <property type="molecule type" value="Genomic_DNA"/>
</dbReference>
<dbReference type="PANTHER" id="PTHR47433">
    <property type="entry name" value="VACUOLAR PROTEIN SORTING-ASSOCIATED PROTEIN 17"/>
    <property type="match status" value="1"/>
</dbReference>
<accession>A0A4P9Y090</accession>
<name>A0A4P9Y090_9FUNG</name>
<dbReference type="OrthoDB" id="9976382at2759"/>
<dbReference type="Gene3D" id="1.20.1270.60">
    <property type="entry name" value="Arfaptin homology (AH) domain/BAR domain"/>
    <property type="match status" value="1"/>
</dbReference>
<evidence type="ECO:0000256" key="1">
    <source>
        <dbReference type="SAM" id="MobiDB-lite"/>
    </source>
</evidence>
<feature type="region of interest" description="Disordered" evidence="1">
    <location>
        <begin position="53"/>
        <end position="79"/>
    </location>
</feature>
<feature type="compositionally biased region" description="Basic and acidic residues" evidence="1">
    <location>
        <begin position="60"/>
        <end position="78"/>
    </location>
</feature>
<proteinExistence type="predicted"/>
<reference evidence="4" key="1">
    <citation type="journal article" date="2018" name="Nat. Microbiol.">
        <title>Leveraging single-cell genomics to expand the fungal tree of life.</title>
        <authorList>
            <person name="Ahrendt S.R."/>
            <person name="Quandt C.A."/>
            <person name="Ciobanu D."/>
            <person name="Clum A."/>
            <person name="Salamov A."/>
            <person name="Andreopoulos B."/>
            <person name="Cheng J.F."/>
            <person name="Woyke T."/>
            <person name="Pelin A."/>
            <person name="Henrissat B."/>
            <person name="Reynolds N.K."/>
            <person name="Benny G.L."/>
            <person name="Smith M.E."/>
            <person name="James T.Y."/>
            <person name="Grigoriev I.V."/>
        </authorList>
    </citation>
    <scope>NUCLEOTIDE SEQUENCE [LARGE SCALE GENOMIC DNA]</scope>
</reference>
<dbReference type="InterPro" id="IPR015404">
    <property type="entry name" value="Vps5_C"/>
</dbReference>
<dbReference type="AlphaFoldDB" id="A0A4P9Y090"/>
<evidence type="ECO:0000313" key="4">
    <source>
        <dbReference type="Proteomes" id="UP000267251"/>
    </source>
</evidence>
<keyword evidence="4" id="KW-1185">Reference proteome</keyword>
<organism evidence="3 4">
    <name type="scientific">Piptocephalis cylindrospora</name>
    <dbReference type="NCBI Taxonomy" id="1907219"/>
    <lineage>
        <taxon>Eukaryota</taxon>
        <taxon>Fungi</taxon>
        <taxon>Fungi incertae sedis</taxon>
        <taxon>Zoopagomycota</taxon>
        <taxon>Zoopagomycotina</taxon>
        <taxon>Zoopagomycetes</taxon>
        <taxon>Zoopagales</taxon>
        <taxon>Piptocephalidaceae</taxon>
        <taxon>Piptocephalis</taxon>
    </lineage>
</organism>
<dbReference type="GO" id="GO:0042147">
    <property type="term" value="P:retrograde transport, endosome to Golgi"/>
    <property type="evidence" value="ECO:0007669"/>
    <property type="project" value="TreeGrafter"/>
</dbReference>
<dbReference type="InterPro" id="IPR053055">
    <property type="entry name" value="VPS17"/>
</dbReference>
<sequence length="145" mass="16609">MRLGKTLQAVSEVNDSQSIEDLALLGDHLTQQAEMAKRAKETLTLREQLAQNLRSATQTTEKRRANLDRLRSGTRPERVPGAIAELEEAQRYEQYAADQLTKATTALREDLPFYSRTCAQEMRRGFREYAMAQLQRERAKLRILG</sequence>
<dbReference type="Pfam" id="PF09325">
    <property type="entry name" value="Vps5"/>
    <property type="match status" value="1"/>
</dbReference>
<evidence type="ECO:0000313" key="3">
    <source>
        <dbReference type="EMBL" id="RKP12117.1"/>
    </source>
</evidence>
<dbReference type="InterPro" id="IPR027267">
    <property type="entry name" value="AH/BAR_dom_sf"/>
</dbReference>
<dbReference type="PANTHER" id="PTHR47433:SF1">
    <property type="entry name" value="VACUOLAR PROTEIN SORTING-ASSOCIATED PROTEIN 17"/>
    <property type="match status" value="1"/>
</dbReference>
<gene>
    <name evidence="3" type="ORF">BJ684DRAFT_21317</name>
</gene>
<dbReference type="GO" id="GO:0006886">
    <property type="term" value="P:intracellular protein transport"/>
    <property type="evidence" value="ECO:0007669"/>
    <property type="project" value="TreeGrafter"/>
</dbReference>